<keyword evidence="3" id="KW-1185">Reference proteome</keyword>
<dbReference type="RefSeq" id="WP_169574644.1">
    <property type="nucleotide sequence ID" value="NZ_JABBFV010000018.1"/>
</dbReference>
<protein>
    <submittedName>
        <fullName evidence="2">Uncharacterized protein</fullName>
    </submittedName>
</protein>
<organism evidence="2 3">
    <name type="scientific">Sphingobium psychrophilum</name>
    <dbReference type="NCBI Taxonomy" id="2728834"/>
    <lineage>
        <taxon>Bacteria</taxon>
        <taxon>Pseudomonadati</taxon>
        <taxon>Pseudomonadota</taxon>
        <taxon>Alphaproteobacteria</taxon>
        <taxon>Sphingomonadales</taxon>
        <taxon>Sphingomonadaceae</taxon>
        <taxon>Sphingobium</taxon>
    </lineage>
</organism>
<feature type="region of interest" description="Disordered" evidence="1">
    <location>
        <begin position="1"/>
        <end position="24"/>
    </location>
</feature>
<sequence>MTQPAPRPTMPTRAKRRIPVPGQSPAEDRMLAMIAALASELAVTRERLDSVERLLERANIVDRAAIETFTPDAAQSSDRDAIRRRLIAHIFGPLRSDADAQGDA</sequence>
<comment type="caution">
    <text evidence="2">The sequence shown here is derived from an EMBL/GenBank/DDBJ whole genome shotgun (WGS) entry which is preliminary data.</text>
</comment>
<name>A0A7X9WYG7_9SPHN</name>
<dbReference type="Proteomes" id="UP000519023">
    <property type="component" value="Unassembled WGS sequence"/>
</dbReference>
<dbReference type="AlphaFoldDB" id="A0A7X9WYG7"/>
<gene>
    <name evidence="2" type="ORF">HHL08_19200</name>
</gene>
<dbReference type="EMBL" id="JABBFV010000018">
    <property type="protein sequence ID" value="NML12241.1"/>
    <property type="molecule type" value="Genomic_DNA"/>
</dbReference>
<reference evidence="2 3" key="1">
    <citation type="submission" date="2020-04" db="EMBL/GenBank/DDBJ databases">
        <title>Sphingobium sp. AR-3-1 isolated from Arctic soil.</title>
        <authorList>
            <person name="Dahal R.H."/>
            <person name="Chaudhary D.K."/>
        </authorList>
    </citation>
    <scope>NUCLEOTIDE SEQUENCE [LARGE SCALE GENOMIC DNA]</scope>
    <source>
        <strain evidence="2 3">AR-3-1</strain>
    </source>
</reference>
<evidence type="ECO:0000313" key="3">
    <source>
        <dbReference type="Proteomes" id="UP000519023"/>
    </source>
</evidence>
<evidence type="ECO:0000313" key="2">
    <source>
        <dbReference type="EMBL" id="NML12241.1"/>
    </source>
</evidence>
<evidence type="ECO:0000256" key="1">
    <source>
        <dbReference type="SAM" id="MobiDB-lite"/>
    </source>
</evidence>
<proteinExistence type="predicted"/>
<accession>A0A7X9WYG7</accession>